<evidence type="ECO:0008006" key="3">
    <source>
        <dbReference type="Google" id="ProtNLM"/>
    </source>
</evidence>
<organism evidence="1 2">
    <name type="scientific">Pseudomonas taiwanensis</name>
    <dbReference type="NCBI Taxonomy" id="470150"/>
    <lineage>
        <taxon>Bacteria</taxon>
        <taxon>Pseudomonadati</taxon>
        <taxon>Pseudomonadota</taxon>
        <taxon>Gammaproteobacteria</taxon>
        <taxon>Pseudomonadales</taxon>
        <taxon>Pseudomonadaceae</taxon>
        <taxon>Pseudomonas</taxon>
    </lineage>
</organism>
<proteinExistence type="predicted"/>
<evidence type="ECO:0000313" key="1">
    <source>
        <dbReference type="EMBL" id="MBC3475619.1"/>
    </source>
</evidence>
<reference evidence="1 2" key="1">
    <citation type="journal article" date="2020" name="Microorganisms">
        <title>Reliable Identification of Environmental Pseudomonas Isolates Using the rpoD Gene.</title>
        <authorList>
            <consortium name="The Broad Institute Genome Sequencing Platform"/>
            <person name="Girard L."/>
            <person name="Lood C."/>
            <person name="Rokni-Zadeh H."/>
            <person name="van Noort V."/>
            <person name="Lavigne R."/>
            <person name="De Mot R."/>
        </authorList>
    </citation>
    <scope>NUCLEOTIDE SEQUENCE [LARGE SCALE GENOMIC DNA]</scope>
    <source>
        <strain evidence="1 2">RW7P2</strain>
    </source>
</reference>
<protein>
    <recommendedName>
        <fullName evidence="3">DUF1652 domain-containing protein</fullName>
    </recommendedName>
</protein>
<comment type="caution">
    <text evidence="1">The sequence shown here is derived from an EMBL/GenBank/DDBJ whole genome shotgun (WGS) entry which is preliminary data.</text>
</comment>
<dbReference type="EMBL" id="JABWRS010000005">
    <property type="protein sequence ID" value="MBC3475619.1"/>
    <property type="molecule type" value="Genomic_DNA"/>
</dbReference>
<keyword evidence="2" id="KW-1185">Reference proteome</keyword>
<accession>A0ABR6V5H4</accession>
<dbReference type="RefSeq" id="WP_186598473.1">
    <property type="nucleotide sequence ID" value="NZ_JABWRS010000005.1"/>
</dbReference>
<dbReference type="Proteomes" id="UP000628086">
    <property type="component" value="Unassembled WGS sequence"/>
</dbReference>
<evidence type="ECO:0000313" key="2">
    <source>
        <dbReference type="Proteomes" id="UP000628086"/>
    </source>
</evidence>
<sequence>MNTYTFRAECLDDVFAFLGVLALKHRIEFCTLQPDQCFPDVEVSLRTDGTIKQLQALIHSIDDAHIIAESLERIE</sequence>
<name>A0ABR6V5H4_9PSED</name>
<gene>
    <name evidence="1" type="ORF">HU747_08385</name>
</gene>